<dbReference type="HOGENOM" id="CLU_1874870_0_0_1"/>
<proteinExistence type="predicted"/>
<evidence type="ECO:0000313" key="2">
    <source>
        <dbReference type="Proteomes" id="UP000002624"/>
    </source>
</evidence>
<sequence>MTRRPFTSPAQCHMKHEAIYIILCVRGKNPKIPTSSTSSTGGNENFRLAIVLSLAAWQVNCYIIILRTSMHAYCGHCGEKRHTAFPTSEQRADPLVISRLEQDVVQAPSIMAEGLKPVVQQLNWLRHGNGKRLPNP</sequence>
<reference evidence="2" key="1">
    <citation type="submission" date="2009-05" db="EMBL/GenBank/DDBJ databases">
        <title>The genome sequence of Ajellomyces capsulatus strain H143.</title>
        <authorList>
            <person name="Champion M."/>
            <person name="Cuomo C.A."/>
            <person name="Ma L.-J."/>
            <person name="Henn M.R."/>
            <person name="Sil A."/>
            <person name="Goldman B."/>
            <person name="Young S.K."/>
            <person name="Kodira C.D."/>
            <person name="Zeng Q."/>
            <person name="Koehrsen M."/>
            <person name="Alvarado L."/>
            <person name="Berlin A.M."/>
            <person name="Borenstein D."/>
            <person name="Chen Z."/>
            <person name="Engels R."/>
            <person name="Freedman E."/>
            <person name="Gellesch M."/>
            <person name="Goldberg J."/>
            <person name="Griggs A."/>
            <person name="Gujja S."/>
            <person name="Heiman D.I."/>
            <person name="Hepburn T.A."/>
            <person name="Howarth C."/>
            <person name="Jen D."/>
            <person name="Larson L."/>
            <person name="Lewis B."/>
            <person name="Mehta T."/>
            <person name="Park D."/>
            <person name="Pearson M."/>
            <person name="Roberts A."/>
            <person name="Saif S."/>
            <person name="Shea T.D."/>
            <person name="Shenoy N."/>
            <person name="Sisk P."/>
            <person name="Stolte C."/>
            <person name="Sykes S."/>
            <person name="Walk T."/>
            <person name="White J."/>
            <person name="Yandava C."/>
            <person name="Klein B."/>
            <person name="McEwen J.G."/>
            <person name="Puccia R."/>
            <person name="Goldman G.H."/>
            <person name="Felipe M.S."/>
            <person name="Nino-Vega G."/>
            <person name="San-Blas G."/>
            <person name="Taylor J.W."/>
            <person name="Mendoza L."/>
            <person name="Galagan J.E."/>
            <person name="Nusbaum C."/>
            <person name="Birren B.W."/>
        </authorList>
    </citation>
    <scope>NUCLEOTIDE SEQUENCE [LARGE SCALE GENOMIC DNA]</scope>
    <source>
        <strain evidence="2">H143</strain>
    </source>
</reference>
<evidence type="ECO:0000313" key="1">
    <source>
        <dbReference type="EMBL" id="EER43880.1"/>
    </source>
</evidence>
<gene>
    <name evidence="1" type="ORF">HCDG_01910</name>
</gene>
<dbReference type="Proteomes" id="UP000002624">
    <property type="component" value="Unassembled WGS sequence"/>
</dbReference>
<dbReference type="VEuPathDB" id="FungiDB:HCDG_01910"/>
<name>C6H659_AJECH</name>
<accession>C6H659</accession>
<protein>
    <submittedName>
        <fullName evidence="1">Uncharacterized protein</fullName>
    </submittedName>
</protein>
<dbReference type="EMBL" id="GG692420">
    <property type="protein sequence ID" value="EER43880.1"/>
    <property type="molecule type" value="Genomic_DNA"/>
</dbReference>
<organism evidence="1 2">
    <name type="scientific">Ajellomyces capsulatus (strain H143)</name>
    <name type="common">Darling's disease fungus</name>
    <name type="synonym">Histoplasma capsulatum</name>
    <dbReference type="NCBI Taxonomy" id="544712"/>
    <lineage>
        <taxon>Eukaryota</taxon>
        <taxon>Fungi</taxon>
        <taxon>Dikarya</taxon>
        <taxon>Ascomycota</taxon>
        <taxon>Pezizomycotina</taxon>
        <taxon>Eurotiomycetes</taxon>
        <taxon>Eurotiomycetidae</taxon>
        <taxon>Onygenales</taxon>
        <taxon>Ajellomycetaceae</taxon>
        <taxon>Histoplasma</taxon>
    </lineage>
</organism>
<dbReference type="AlphaFoldDB" id="C6H659"/>